<evidence type="ECO:0000256" key="2">
    <source>
        <dbReference type="ARBA" id="ARBA00022448"/>
    </source>
</evidence>
<dbReference type="GO" id="GO:0140359">
    <property type="term" value="F:ABC-type transporter activity"/>
    <property type="evidence" value="ECO:0007669"/>
    <property type="project" value="InterPro"/>
</dbReference>
<name>A0A8X8XCW7_SALSN</name>
<evidence type="ECO:0000256" key="6">
    <source>
        <dbReference type="ARBA" id="ARBA00022989"/>
    </source>
</evidence>
<evidence type="ECO:0000259" key="9">
    <source>
        <dbReference type="PROSITE" id="PS50893"/>
    </source>
</evidence>
<proteinExistence type="predicted"/>
<keyword evidence="4" id="KW-0547">Nucleotide-binding</keyword>
<comment type="caution">
    <text evidence="10">The sequence shown here is derived from an EMBL/GenBank/DDBJ whole genome shotgun (WGS) entry which is preliminary data.</text>
</comment>
<dbReference type="InterPro" id="IPR050352">
    <property type="entry name" value="ABCG_transporters"/>
</dbReference>
<accession>A0A8X8XCW7</accession>
<evidence type="ECO:0000256" key="8">
    <source>
        <dbReference type="SAM" id="Phobius"/>
    </source>
</evidence>
<keyword evidence="11" id="KW-1185">Reference proteome</keyword>
<dbReference type="GO" id="GO:0016887">
    <property type="term" value="F:ATP hydrolysis activity"/>
    <property type="evidence" value="ECO:0007669"/>
    <property type="project" value="InterPro"/>
</dbReference>
<dbReference type="InterPro" id="IPR003439">
    <property type="entry name" value="ABC_transporter-like_ATP-bd"/>
</dbReference>
<dbReference type="PROSITE" id="PS50893">
    <property type="entry name" value="ABC_TRANSPORTER_2"/>
    <property type="match status" value="1"/>
</dbReference>
<dbReference type="Proteomes" id="UP000298416">
    <property type="component" value="Unassembled WGS sequence"/>
</dbReference>
<dbReference type="InterPro" id="IPR017871">
    <property type="entry name" value="ABC_transporter-like_CS"/>
</dbReference>
<dbReference type="EMBL" id="PNBA02000010">
    <property type="protein sequence ID" value="KAG6411441.1"/>
    <property type="molecule type" value="Genomic_DNA"/>
</dbReference>
<dbReference type="InterPro" id="IPR013525">
    <property type="entry name" value="ABC2_TM"/>
</dbReference>
<keyword evidence="6 8" id="KW-1133">Transmembrane helix</keyword>
<dbReference type="PANTHER" id="PTHR48041:SF27">
    <property type="entry name" value="ABC TRANSPORTER G FAMILY MEMBER 8"/>
    <property type="match status" value="1"/>
</dbReference>
<reference evidence="10" key="1">
    <citation type="submission" date="2018-01" db="EMBL/GenBank/DDBJ databases">
        <authorList>
            <person name="Mao J.F."/>
        </authorList>
    </citation>
    <scope>NUCLEOTIDE SEQUENCE</scope>
    <source>
        <strain evidence="10">Huo1</strain>
        <tissue evidence="10">Leaf</tissue>
    </source>
</reference>
<dbReference type="Gene3D" id="3.40.50.300">
    <property type="entry name" value="P-loop containing nucleotide triphosphate hydrolases"/>
    <property type="match status" value="1"/>
</dbReference>
<feature type="domain" description="ABC transporter" evidence="9">
    <location>
        <begin position="11"/>
        <end position="263"/>
    </location>
</feature>
<dbReference type="Pfam" id="PF00005">
    <property type="entry name" value="ABC_tran"/>
    <property type="match status" value="1"/>
</dbReference>
<dbReference type="Pfam" id="PF01061">
    <property type="entry name" value="ABC2_membrane"/>
    <property type="match status" value="1"/>
</dbReference>
<dbReference type="PROSITE" id="PS00211">
    <property type="entry name" value="ABC_TRANSPORTER_1"/>
    <property type="match status" value="1"/>
</dbReference>
<keyword evidence="3 8" id="KW-0812">Transmembrane</keyword>
<evidence type="ECO:0000256" key="5">
    <source>
        <dbReference type="ARBA" id="ARBA00022840"/>
    </source>
</evidence>
<protein>
    <recommendedName>
        <fullName evidence="9">ABC transporter domain-containing protein</fullName>
    </recommendedName>
</protein>
<evidence type="ECO:0000256" key="1">
    <source>
        <dbReference type="ARBA" id="ARBA00004141"/>
    </source>
</evidence>
<feature type="transmembrane region" description="Helical" evidence="8">
    <location>
        <begin position="198"/>
        <end position="220"/>
    </location>
</feature>
<keyword evidence="5" id="KW-0067">ATP-binding</keyword>
<dbReference type="GO" id="GO:0016020">
    <property type="term" value="C:membrane"/>
    <property type="evidence" value="ECO:0007669"/>
    <property type="project" value="UniProtKB-SubCell"/>
</dbReference>
<keyword evidence="7 8" id="KW-0472">Membrane</keyword>
<evidence type="ECO:0000313" key="10">
    <source>
        <dbReference type="EMBL" id="KAG6411441.1"/>
    </source>
</evidence>
<dbReference type="PANTHER" id="PTHR48041">
    <property type="entry name" value="ABC TRANSPORTER G FAMILY MEMBER 28"/>
    <property type="match status" value="1"/>
</dbReference>
<dbReference type="InterPro" id="IPR027417">
    <property type="entry name" value="P-loop_NTPase"/>
</dbReference>
<evidence type="ECO:0000313" key="11">
    <source>
        <dbReference type="Proteomes" id="UP000298416"/>
    </source>
</evidence>
<evidence type="ECO:0000256" key="7">
    <source>
        <dbReference type="ARBA" id="ARBA00023136"/>
    </source>
</evidence>
<dbReference type="SMART" id="SM00382">
    <property type="entry name" value="AAA"/>
    <property type="match status" value="1"/>
</dbReference>
<dbReference type="InterPro" id="IPR003593">
    <property type="entry name" value="AAA+_ATPase"/>
</dbReference>
<dbReference type="AlphaFoldDB" id="A0A8X8XCW7"/>
<evidence type="ECO:0000256" key="3">
    <source>
        <dbReference type="ARBA" id="ARBA00022692"/>
    </source>
</evidence>
<organism evidence="10">
    <name type="scientific">Salvia splendens</name>
    <name type="common">Scarlet sage</name>
    <dbReference type="NCBI Taxonomy" id="180675"/>
    <lineage>
        <taxon>Eukaryota</taxon>
        <taxon>Viridiplantae</taxon>
        <taxon>Streptophyta</taxon>
        <taxon>Embryophyta</taxon>
        <taxon>Tracheophyta</taxon>
        <taxon>Spermatophyta</taxon>
        <taxon>Magnoliopsida</taxon>
        <taxon>eudicotyledons</taxon>
        <taxon>Gunneridae</taxon>
        <taxon>Pentapetalae</taxon>
        <taxon>asterids</taxon>
        <taxon>lamiids</taxon>
        <taxon>Lamiales</taxon>
        <taxon>Lamiaceae</taxon>
        <taxon>Nepetoideae</taxon>
        <taxon>Mentheae</taxon>
        <taxon>Salviinae</taxon>
        <taxon>Salvia</taxon>
        <taxon>Salvia subgen. Calosphace</taxon>
        <taxon>core Calosphace</taxon>
    </lineage>
</organism>
<feature type="transmembrane region" description="Helical" evidence="8">
    <location>
        <begin position="318"/>
        <end position="337"/>
    </location>
</feature>
<sequence length="345" mass="37685">MDPPPPPTYTLTATSISYSKSPSPFLFKPCSSSPPTTILSNVSLSAHPSQILAIVGPSGAGKSTLLDILSARTSPSSGSLLLNSLPIIPSSFRKLSAYVPQHDACLPLLTVAETFAFSAALLNPHSPSAVVSDLLRDLFLSHLSHVRLAHGLSGGERRRVSIGLSLLHDPAVLLLDEPTSGLDSASALSVMQTLRSAFAFFVLVIWTIILMANSFVLFLSSVAPNYIAGTSLLTLLLAGFFLFSGYFISSDRLPKFWAFMHFLSMYKYALDALLINEYSCLATTCLIWYDEGSKTCMINGGDFLEKRGLDEGQRWRNVYVMIGFFVVYRILCLMVLIRRVSRSKK</sequence>
<dbReference type="GO" id="GO:0005524">
    <property type="term" value="F:ATP binding"/>
    <property type="evidence" value="ECO:0007669"/>
    <property type="project" value="UniProtKB-KW"/>
</dbReference>
<feature type="transmembrane region" description="Helical" evidence="8">
    <location>
        <begin position="226"/>
        <end position="248"/>
    </location>
</feature>
<gene>
    <name evidence="10" type="ORF">SASPL_129523</name>
</gene>
<reference evidence="10" key="2">
    <citation type="submission" date="2020-08" db="EMBL/GenBank/DDBJ databases">
        <title>Plant Genome Project.</title>
        <authorList>
            <person name="Zhang R.-G."/>
        </authorList>
    </citation>
    <scope>NUCLEOTIDE SEQUENCE</scope>
    <source>
        <strain evidence="10">Huo1</strain>
        <tissue evidence="10">Leaf</tissue>
    </source>
</reference>
<comment type="subcellular location">
    <subcellularLocation>
        <location evidence="1">Membrane</location>
        <topology evidence="1">Multi-pass membrane protein</topology>
    </subcellularLocation>
</comment>
<keyword evidence="2" id="KW-0813">Transport</keyword>
<dbReference type="SUPFAM" id="SSF52540">
    <property type="entry name" value="P-loop containing nucleoside triphosphate hydrolases"/>
    <property type="match status" value="1"/>
</dbReference>
<evidence type="ECO:0000256" key="4">
    <source>
        <dbReference type="ARBA" id="ARBA00022741"/>
    </source>
</evidence>